<gene>
    <name evidence="2" type="ORF">IAG43_26410</name>
</gene>
<reference evidence="2 3" key="1">
    <citation type="submission" date="2020-08" db="EMBL/GenBank/DDBJ databases">
        <title>A novel species.</title>
        <authorList>
            <person name="Gao J."/>
        </authorList>
    </citation>
    <scope>NUCLEOTIDE SEQUENCE [LARGE SCALE GENOMIC DNA]</scope>
    <source>
        <strain evidence="2 3">CRPJ-33</strain>
    </source>
</reference>
<keyword evidence="3" id="KW-1185">Reference proteome</keyword>
<evidence type="ECO:0000256" key="1">
    <source>
        <dbReference type="SAM" id="MobiDB-lite"/>
    </source>
</evidence>
<evidence type="ECO:0008006" key="4">
    <source>
        <dbReference type="Google" id="ProtNLM"/>
    </source>
</evidence>
<dbReference type="Gene3D" id="2.130.10.10">
    <property type="entry name" value="YVTN repeat-like/Quinoprotein amine dehydrogenase"/>
    <property type="match status" value="1"/>
</dbReference>
<dbReference type="Proteomes" id="UP000516230">
    <property type="component" value="Chromosome"/>
</dbReference>
<dbReference type="RefSeq" id="WP_187743169.1">
    <property type="nucleotide sequence ID" value="NZ_CP060825.1"/>
</dbReference>
<dbReference type="InterPro" id="IPR015943">
    <property type="entry name" value="WD40/YVTN_repeat-like_dom_sf"/>
</dbReference>
<proteinExistence type="predicted"/>
<dbReference type="EMBL" id="CP060825">
    <property type="protein sequence ID" value="QNP66110.1"/>
    <property type="molecule type" value="Genomic_DNA"/>
</dbReference>
<evidence type="ECO:0000313" key="3">
    <source>
        <dbReference type="Proteomes" id="UP000516230"/>
    </source>
</evidence>
<organism evidence="2 3">
    <name type="scientific">Streptomyces genisteinicus</name>
    <dbReference type="NCBI Taxonomy" id="2768068"/>
    <lineage>
        <taxon>Bacteria</taxon>
        <taxon>Bacillati</taxon>
        <taxon>Actinomycetota</taxon>
        <taxon>Actinomycetes</taxon>
        <taxon>Kitasatosporales</taxon>
        <taxon>Streptomycetaceae</taxon>
        <taxon>Streptomyces</taxon>
    </lineage>
</organism>
<name>A0A7H0HZZ4_9ACTN</name>
<evidence type="ECO:0000313" key="2">
    <source>
        <dbReference type="EMBL" id="QNP66110.1"/>
    </source>
</evidence>
<accession>A0A7H0HZZ4</accession>
<dbReference type="InterPro" id="IPR011047">
    <property type="entry name" value="Quinoprotein_ADH-like_sf"/>
</dbReference>
<feature type="region of interest" description="Disordered" evidence="1">
    <location>
        <begin position="305"/>
        <end position="325"/>
    </location>
</feature>
<sequence length="402" mass="40334">MTTGRGGGMRGTVWAAANQLGVVAGTPAELRSALLSGAATAGSRLVLPGADPAAVTELAAVMDEFGHGPVRIDTPPGGAAPGAVDPSDAVSVCSADPQRVTLAYEESEHDHGGLRTAWLRAGQALVREQEPAARALCLLAALPARAEPGVRTALDRLAEAAPWSVGEVREDVGPVVAATVFAGRMLVADRGGTVHGLDAARPVAVATGARIRAVAALPDTTVLLLDERGRLRTHGPGSALTAAVQATLAAHPGTALAVSRGAVVVGDRTGSVHAFGAAGLHQAALHCGRVTALAAADGDGPPAVLSGGADGSVRRWRPGRRASGTTVAERPCPVVALHAAATADGTAFAVAWADGLVELHRPGRGRAPLGFRPGPAVRAVALTPDDALAVGTDETLCVLRPR</sequence>
<protein>
    <recommendedName>
        <fullName evidence="4">WD40 repeat domain-containing protein</fullName>
    </recommendedName>
</protein>
<dbReference type="KEGG" id="sgj:IAG43_26410"/>
<dbReference type="AlphaFoldDB" id="A0A7H0HZZ4"/>
<dbReference type="SUPFAM" id="SSF50998">
    <property type="entry name" value="Quinoprotein alcohol dehydrogenase-like"/>
    <property type="match status" value="1"/>
</dbReference>